<reference evidence="1 2" key="1">
    <citation type="submission" date="2019-12" db="EMBL/GenBank/DDBJ databases">
        <title>Comparative genomics gives insights into the taxonomy of the Azoarcus-Aromatoleum group and reveals separate origins of nif in the plant-associated Azoarcus and non-plant-associated Aromatoleum sub-groups.</title>
        <authorList>
            <person name="Lafos M."/>
            <person name="Maluk M."/>
            <person name="Batista M."/>
            <person name="Junghare M."/>
            <person name="Carmona M."/>
            <person name="Faoro H."/>
            <person name="Cruz L.M."/>
            <person name="Battistoni F."/>
            <person name="De Souza E."/>
            <person name="Pedrosa F."/>
            <person name="Chen W.-M."/>
            <person name="Poole P.S."/>
            <person name="Dixon R.A."/>
            <person name="James E.K."/>
        </authorList>
    </citation>
    <scope>NUCLEOTIDE SEQUENCE [LARGE SCALE GENOMIC DNA]</scope>
    <source>
        <strain evidence="1 2">PbN1</strain>
    </source>
</reference>
<dbReference type="RefSeq" id="WP_169204030.1">
    <property type="nucleotide sequence ID" value="NZ_CP059467.1"/>
</dbReference>
<proteinExistence type="predicted"/>
<evidence type="ECO:0000313" key="2">
    <source>
        <dbReference type="Proteomes" id="UP000633943"/>
    </source>
</evidence>
<name>A0ABX1P0G2_9RHOO</name>
<dbReference type="Proteomes" id="UP000633943">
    <property type="component" value="Unassembled WGS sequence"/>
</dbReference>
<gene>
    <name evidence="1" type="ORF">GPA24_18665</name>
</gene>
<sequence>MFERNTPSGLPIHLAIAAALLAASLFEIPNRSAPKPANGQPGDTARIAAEVAVQPSPEPFPITRPSIELIWNHLR</sequence>
<comment type="caution">
    <text evidence="1">The sequence shown here is derived from an EMBL/GenBank/DDBJ whole genome shotgun (WGS) entry which is preliminary data.</text>
</comment>
<protein>
    <submittedName>
        <fullName evidence="1">Uncharacterized protein</fullName>
    </submittedName>
</protein>
<keyword evidence="2" id="KW-1185">Reference proteome</keyword>
<dbReference type="EMBL" id="WTVP01000084">
    <property type="protein sequence ID" value="NMG17523.1"/>
    <property type="molecule type" value="Genomic_DNA"/>
</dbReference>
<evidence type="ECO:0000313" key="1">
    <source>
        <dbReference type="EMBL" id="NMG17523.1"/>
    </source>
</evidence>
<accession>A0ABX1P0G2</accession>
<organism evidence="1 2">
    <name type="scientific">Aromatoleum bremense</name>
    <dbReference type="NCBI Taxonomy" id="76115"/>
    <lineage>
        <taxon>Bacteria</taxon>
        <taxon>Pseudomonadati</taxon>
        <taxon>Pseudomonadota</taxon>
        <taxon>Betaproteobacteria</taxon>
        <taxon>Rhodocyclales</taxon>
        <taxon>Rhodocyclaceae</taxon>
        <taxon>Aromatoleum</taxon>
    </lineage>
</organism>